<dbReference type="RefSeq" id="WP_115568648.1">
    <property type="nucleotide sequence ID" value="NZ_QRGR01000076.1"/>
</dbReference>
<dbReference type="OrthoDB" id="9933634at2"/>
<evidence type="ECO:0000313" key="2">
    <source>
        <dbReference type="Proteomes" id="UP000256708"/>
    </source>
</evidence>
<reference evidence="2" key="1">
    <citation type="submission" date="2018-08" db="EMBL/GenBank/DDBJ databases">
        <authorList>
            <person name="Liu Z.-W."/>
            <person name="Du Z.-J."/>
        </authorList>
    </citation>
    <scope>NUCLEOTIDE SEQUENCE [LARGE SCALE GENOMIC DNA]</scope>
    <source>
        <strain evidence="2">H4X</strain>
    </source>
</reference>
<comment type="caution">
    <text evidence="1">The sequence shown here is derived from an EMBL/GenBank/DDBJ whole genome shotgun (WGS) entry which is preliminary data.</text>
</comment>
<dbReference type="AlphaFoldDB" id="A0A3D8KYD9"/>
<protein>
    <submittedName>
        <fullName evidence="1">Uncharacterized protein</fullName>
    </submittedName>
</protein>
<dbReference type="EMBL" id="QRGR01000076">
    <property type="protein sequence ID" value="RDV10238.1"/>
    <property type="molecule type" value="Genomic_DNA"/>
</dbReference>
<gene>
    <name evidence="1" type="ORF">DXT99_26730</name>
</gene>
<accession>A0A3D8KYD9</accession>
<name>A0A3D8KYD9_9BACT</name>
<evidence type="ECO:0000313" key="1">
    <source>
        <dbReference type="EMBL" id="RDV10238.1"/>
    </source>
</evidence>
<keyword evidence="2" id="KW-1185">Reference proteome</keyword>
<dbReference type="Proteomes" id="UP000256708">
    <property type="component" value="Unassembled WGS sequence"/>
</dbReference>
<sequence length="82" mass="9446">METAAYEYLNLALGKKQALDLYYRLTGFIREHDPASFRKFMAYRDSTLKDDALMGFVLQLMLTRHRDMLAQLVPATRTIASA</sequence>
<organism evidence="1 2">
    <name type="scientific">Pontibacter diazotrophicus</name>
    <dbReference type="NCBI Taxonomy" id="1400979"/>
    <lineage>
        <taxon>Bacteria</taxon>
        <taxon>Pseudomonadati</taxon>
        <taxon>Bacteroidota</taxon>
        <taxon>Cytophagia</taxon>
        <taxon>Cytophagales</taxon>
        <taxon>Hymenobacteraceae</taxon>
        <taxon>Pontibacter</taxon>
    </lineage>
</organism>
<proteinExistence type="predicted"/>